<protein>
    <submittedName>
        <fullName evidence="1">WXG100 family type VII secretion target</fullName>
    </submittedName>
</protein>
<name>A0ABW2KA05_9ACTN</name>
<dbReference type="InterPro" id="IPR036689">
    <property type="entry name" value="ESAT-6-like_sf"/>
</dbReference>
<evidence type="ECO:0000313" key="2">
    <source>
        <dbReference type="Proteomes" id="UP001596540"/>
    </source>
</evidence>
<sequence>MTDGFSIQYAGTTMGEEALRQQTEVVANAIETLATQMMSVKSQNLGFTAEDFDAAIARWRLNVEDMRTLLNSGQLALGDIAQNYDYTDRREAASWQALQ</sequence>
<proteinExistence type="predicted"/>
<dbReference type="RefSeq" id="WP_379868792.1">
    <property type="nucleotide sequence ID" value="NZ_JBHTBH010000001.1"/>
</dbReference>
<dbReference type="SUPFAM" id="SSF140453">
    <property type="entry name" value="EsxAB dimer-like"/>
    <property type="match status" value="1"/>
</dbReference>
<organism evidence="1 2">
    <name type="scientific">Marinactinospora rubrisoli</name>
    <dbReference type="NCBI Taxonomy" id="2715399"/>
    <lineage>
        <taxon>Bacteria</taxon>
        <taxon>Bacillati</taxon>
        <taxon>Actinomycetota</taxon>
        <taxon>Actinomycetes</taxon>
        <taxon>Streptosporangiales</taxon>
        <taxon>Nocardiopsidaceae</taxon>
        <taxon>Marinactinospora</taxon>
    </lineage>
</organism>
<reference evidence="2" key="1">
    <citation type="journal article" date="2019" name="Int. J. Syst. Evol. Microbiol.">
        <title>The Global Catalogue of Microorganisms (GCM) 10K type strain sequencing project: providing services to taxonomists for standard genome sequencing and annotation.</title>
        <authorList>
            <consortium name="The Broad Institute Genomics Platform"/>
            <consortium name="The Broad Institute Genome Sequencing Center for Infectious Disease"/>
            <person name="Wu L."/>
            <person name="Ma J."/>
        </authorList>
    </citation>
    <scope>NUCLEOTIDE SEQUENCE [LARGE SCALE GENOMIC DNA]</scope>
    <source>
        <strain evidence="2">CGMCC 4.7382</strain>
    </source>
</reference>
<dbReference type="Gene3D" id="1.10.287.1060">
    <property type="entry name" value="ESAT-6-like"/>
    <property type="match status" value="1"/>
</dbReference>
<keyword evidence="2" id="KW-1185">Reference proteome</keyword>
<gene>
    <name evidence="1" type="ORF">ACFQRF_03755</name>
</gene>
<evidence type="ECO:0000313" key="1">
    <source>
        <dbReference type="EMBL" id="MFC7326849.1"/>
    </source>
</evidence>
<comment type="caution">
    <text evidence="1">The sequence shown here is derived from an EMBL/GenBank/DDBJ whole genome shotgun (WGS) entry which is preliminary data.</text>
</comment>
<dbReference type="Proteomes" id="UP001596540">
    <property type="component" value="Unassembled WGS sequence"/>
</dbReference>
<accession>A0ABW2KA05</accession>
<dbReference type="EMBL" id="JBHTBH010000001">
    <property type="protein sequence ID" value="MFC7326849.1"/>
    <property type="molecule type" value="Genomic_DNA"/>
</dbReference>